<evidence type="ECO:0000313" key="2">
    <source>
        <dbReference type="EMBL" id="MCW1933217.1"/>
    </source>
</evidence>
<accession>A0ABT3H095</accession>
<evidence type="ECO:0000313" key="3">
    <source>
        <dbReference type="Proteomes" id="UP001208938"/>
    </source>
</evidence>
<name>A0ABT3H095_9RHOB</name>
<comment type="caution">
    <text evidence="2">The sequence shown here is derived from an EMBL/GenBank/DDBJ whole genome shotgun (WGS) entry which is preliminary data.</text>
</comment>
<proteinExistence type="predicted"/>
<keyword evidence="3" id="KW-1185">Reference proteome</keyword>
<organism evidence="2 3">
    <name type="scientific">Pararhodobacter zhoushanensis</name>
    <dbReference type="NCBI Taxonomy" id="2479545"/>
    <lineage>
        <taxon>Bacteria</taxon>
        <taxon>Pseudomonadati</taxon>
        <taxon>Pseudomonadota</taxon>
        <taxon>Alphaproteobacteria</taxon>
        <taxon>Rhodobacterales</taxon>
        <taxon>Paracoccaceae</taxon>
        <taxon>Pararhodobacter</taxon>
    </lineage>
</organism>
<dbReference type="EMBL" id="JAPDFL010000001">
    <property type="protein sequence ID" value="MCW1933217.1"/>
    <property type="molecule type" value="Genomic_DNA"/>
</dbReference>
<protein>
    <submittedName>
        <fullName evidence="2">5-aminolevulic acid synthase</fullName>
    </submittedName>
</protein>
<reference evidence="2 3" key="1">
    <citation type="submission" date="2022-10" db="EMBL/GenBank/DDBJ databases">
        <title>Pararhodobacter sp. nov., isolated from marine algae.</title>
        <authorList>
            <person name="Choi B.J."/>
            <person name="Kim J.M."/>
            <person name="Lee J.K."/>
            <person name="Choi D.G."/>
            <person name="Jeon C.O."/>
        </authorList>
    </citation>
    <scope>NUCLEOTIDE SEQUENCE [LARGE SCALE GENOMIC DNA]</scope>
    <source>
        <strain evidence="2 3">ZQ420</strain>
    </source>
</reference>
<keyword evidence="1" id="KW-0732">Signal</keyword>
<evidence type="ECO:0000256" key="1">
    <source>
        <dbReference type="SAM" id="SignalP"/>
    </source>
</evidence>
<feature type="signal peptide" evidence="1">
    <location>
        <begin position="1"/>
        <end position="25"/>
    </location>
</feature>
<feature type="chain" id="PRO_5046232265" evidence="1">
    <location>
        <begin position="26"/>
        <end position="196"/>
    </location>
</feature>
<sequence length="196" mass="20450">MPFRPALALLATSALCAAIALPAAADPLDAASARGQLFPADRVEVLRYDVTGLSEQEVTVLTTVAQTQKYYAAIAFAPDAGIMAEPTVLAANYHSPDAAREAAFSGCNARRDGGRPCQLAMEVRPEGWQARDLMLSADATTAFDEDYRRARGSRAFAVSLASGQWGIGRGNGAPAEAVAACQADTEVSDCAVVIAD</sequence>
<dbReference type="Proteomes" id="UP001208938">
    <property type="component" value="Unassembled WGS sequence"/>
</dbReference>
<gene>
    <name evidence="2" type="ORF">OKW52_13350</name>
</gene>
<dbReference type="RefSeq" id="WP_264506156.1">
    <property type="nucleotide sequence ID" value="NZ_JAPDFL010000001.1"/>
</dbReference>